<feature type="region of interest" description="Disordered" evidence="1">
    <location>
        <begin position="1"/>
        <end position="104"/>
    </location>
</feature>
<reference evidence="2" key="2">
    <citation type="submission" date="2022-09" db="EMBL/GenBank/DDBJ databases">
        <title>Biosynthetic gene clusters of Dactylosporangioum fulvum.</title>
        <authorList>
            <person name="Caradec T."/>
        </authorList>
    </citation>
    <scope>NUCLEOTIDE SEQUENCE</scope>
    <source>
        <strain evidence="2">NRRL B-16292</strain>
    </source>
</reference>
<sequence length="206" mass="22140">MDAQHSGRTAEPAQCAGGGRGERGLLRRAARHEQQHRQRRPGELADQGQARRVEVVQVLDDEDATVAVEQRPDHVDGGSQHRGRGEPRTVRGRPRGGPRGAHRGLRELGQHGLVHRKAVRGPAAQDRGQPVVRRGAEGSCGTGQYHLGVDLIEHLRHQPALAAAGLPGDQHHAGRSGPPRTLDPGELRGSADERGGWHAVTIRTTA</sequence>
<evidence type="ECO:0000313" key="3">
    <source>
        <dbReference type="Proteomes" id="UP001059617"/>
    </source>
</evidence>
<feature type="compositionally biased region" description="Basic and acidic residues" evidence="1">
    <location>
        <begin position="20"/>
        <end position="54"/>
    </location>
</feature>
<gene>
    <name evidence="2" type="ORF">Dfulv_10720</name>
</gene>
<feature type="compositionally biased region" description="Basic residues" evidence="1">
    <location>
        <begin position="90"/>
        <end position="103"/>
    </location>
</feature>
<feature type="compositionally biased region" description="Basic and acidic residues" evidence="1">
    <location>
        <begin position="183"/>
        <end position="196"/>
    </location>
</feature>
<accession>A0ABY5W9C2</accession>
<keyword evidence="3" id="KW-1185">Reference proteome</keyword>
<organism evidence="2 3">
    <name type="scientific">Dactylosporangium fulvum</name>
    <dbReference type="NCBI Taxonomy" id="53359"/>
    <lineage>
        <taxon>Bacteria</taxon>
        <taxon>Bacillati</taxon>
        <taxon>Actinomycetota</taxon>
        <taxon>Actinomycetes</taxon>
        <taxon>Micromonosporales</taxon>
        <taxon>Micromonosporaceae</taxon>
        <taxon>Dactylosporangium</taxon>
    </lineage>
</organism>
<name>A0ABY5W9C2_9ACTN</name>
<dbReference type="Proteomes" id="UP001059617">
    <property type="component" value="Chromosome"/>
</dbReference>
<reference evidence="2" key="1">
    <citation type="submission" date="2021-04" db="EMBL/GenBank/DDBJ databases">
        <authorList>
            <person name="Hartkoorn R.C."/>
            <person name="Beaudoing E."/>
            <person name="Hot D."/>
        </authorList>
    </citation>
    <scope>NUCLEOTIDE SEQUENCE</scope>
    <source>
        <strain evidence="2">NRRL B-16292</strain>
    </source>
</reference>
<protein>
    <submittedName>
        <fullName evidence="2">Uncharacterized protein</fullName>
    </submittedName>
</protein>
<evidence type="ECO:0000313" key="2">
    <source>
        <dbReference type="EMBL" id="UWP84671.1"/>
    </source>
</evidence>
<feature type="region of interest" description="Disordered" evidence="1">
    <location>
        <begin position="120"/>
        <end position="140"/>
    </location>
</feature>
<feature type="region of interest" description="Disordered" evidence="1">
    <location>
        <begin position="165"/>
        <end position="206"/>
    </location>
</feature>
<proteinExistence type="predicted"/>
<evidence type="ECO:0000256" key="1">
    <source>
        <dbReference type="SAM" id="MobiDB-lite"/>
    </source>
</evidence>
<dbReference type="EMBL" id="CP073720">
    <property type="protein sequence ID" value="UWP84671.1"/>
    <property type="molecule type" value="Genomic_DNA"/>
</dbReference>